<evidence type="ECO:0000313" key="1">
    <source>
        <dbReference type="EMBL" id="KAK4004807.1"/>
    </source>
</evidence>
<sequence length="169" mass="19134">MAFSFSHARQFVSRRSIERALRSKYQGGAATIPCFFFAINSTESSSIEWYQSSTSCLLILLPNFTPELIVIHSYLHFINFNTLISLWIAKCSFSCFMENRRPKHVLTAEVLIPVASNTDRCYPGRCMDPKQPTAMAQDIIVERLIQCRTGRTVLPRGVGQLQWPSPKGA</sequence>
<protein>
    <submittedName>
        <fullName evidence="1">Uncharacterized protein</fullName>
    </submittedName>
</protein>
<proteinExistence type="predicted"/>
<organism evidence="1 2">
    <name type="scientific">Daphnia magna</name>
    <dbReference type="NCBI Taxonomy" id="35525"/>
    <lineage>
        <taxon>Eukaryota</taxon>
        <taxon>Metazoa</taxon>
        <taxon>Ecdysozoa</taxon>
        <taxon>Arthropoda</taxon>
        <taxon>Crustacea</taxon>
        <taxon>Branchiopoda</taxon>
        <taxon>Diplostraca</taxon>
        <taxon>Cladocera</taxon>
        <taxon>Anomopoda</taxon>
        <taxon>Daphniidae</taxon>
        <taxon>Daphnia</taxon>
    </lineage>
</organism>
<name>A0ABQ9YVX7_9CRUS</name>
<keyword evidence="2" id="KW-1185">Reference proteome</keyword>
<dbReference type="Proteomes" id="UP001234178">
    <property type="component" value="Unassembled WGS sequence"/>
</dbReference>
<accession>A0ABQ9YVX7</accession>
<comment type="caution">
    <text evidence="1">The sequence shown here is derived from an EMBL/GenBank/DDBJ whole genome shotgun (WGS) entry which is preliminary data.</text>
</comment>
<reference evidence="1 2" key="1">
    <citation type="journal article" date="2023" name="Nucleic Acids Res.">
        <title>The hologenome of Daphnia magna reveals possible DNA methylation and microbiome-mediated evolution of the host genome.</title>
        <authorList>
            <person name="Chaturvedi A."/>
            <person name="Li X."/>
            <person name="Dhandapani V."/>
            <person name="Marshall H."/>
            <person name="Kissane S."/>
            <person name="Cuenca-Cambronero M."/>
            <person name="Asole G."/>
            <person name="Calvet F."/>
            <person name="Ruiz-Romero M."/>
            <person name="Marangio P."/>
            <person name="Guigo R."/>
            <person name="Rago D."/>
            <person name="Mirbahai L."/>
            <person name="Eastwood N."/>
            <person name="Colbourne J.K."/>
            <person name="Zhou J."/>
            <person name="Mallon E."/>
            <person name="Orsini L."/>
        </authorList>
    </citation>
    <scope>NUCLEOTIDE SEQUENCE [LARGE SCALE GENOMIC DNA]</scope>
    <source>
        <strain evidence="1">LRV0_1</strain>
    </source>
</reference>
<gene>
    <name evidence="1" type="ORF">OUZ56_006531</name>
</gene>
<evidence type="ECO:0000313" key="2">
    <source>
        <dbReference type="Proteomes" id="UP001234178"/>
    </source>
</evidence>
<dbReference type="EMBL" id="JAOYFB010000001">
    <property type="protein sequence ID" value="KAK4004807.1"/>
    <property type="molecule type" value="Genomic_DNA"/>
</dbReference>